<protein>
    <recommendedName>
        <fullName evidence="5">DUF3433 domain protein</fullName>
    </recommendedName>
</protein>
<feature type="transmembrane region" description="Helical" evidence="2">
    <location>
        <begin position="669"/>
        <end position="687"/>
    </location>
</feature>
<dbReference type="Proteomes" id="UP000283841">
    <property type="component" value="Unassembled WGS sequence"/>
</dbReference>
<name>A0A443HNW2_BYSSP</name>
<dbReference type="PANTHER" id="PTHR37544:SF3">
    <property type="entry name" value="SPRAY"/>
    <property type="match status" value="1"/>
</dbReference>
<feature type="region of interest" description="Disordered" evidence="1">
    <location>
        <begin position="127"/>
        <end position="147"/>
    </location>
</feature>
<feature type="transmembrane region" description="Helical" evidence="2">
    <location>
        <begin position="761"/>
        <end position="781"/>
    </location>
</feature>
<dbReference type="Pfam" id="PF11915">
    <property type="entry name" value="DUF3433"/>
    <property type="match status" value="2"/>
</dbReference>
<evidence type="ECO:0008006" key="5">
    <source>
        <dbReference type="Google" id="ProtNLM"/>
    </source>
</evidence>
<accession>A0A443HNW2</accession>
<dbReference type="EMBL" id="RCNU01000009">
    <property type="protein sequence ID" value="RWQ93505.1"/>
    <property type="molecule type" value="Genomic_DNA"/>
</dbReference>
<evidence type="ECO:0000256" key="2">
    <source>
        <dbReference type="SAM" id="Phobius"/>
    </source>
</evidence>
<keyword evidence="4" id="KW-1185">Reference proteome</keyword>
<feature type="transmembrane region" description="Helical" evidence="2">
    <location>
        <begin position="693"/>
        <end position="712"/>
    </location>
</feature>
<evidence type="ECO:0000313" key="3">
    <source>
        <dbReference type="EMBL" id="RWQ93505.1"/>
    </source>
</evidence>
<feature type="transmembrane region" description="Helical" evidence="2">
    <location>
        <begin position="793"/>
        <end position="816"/>
    </location>
</feature>
<dbReference type="GeneID" id="39596695"/>
<feature type="region of interest" description="Disordered" evidence="1">
    <location>
        <begin position="1"/>
        <end position="53"/>
    </location>
</feature>
<feature type="compositionally biased region" description="Polar residues" evidence="1">
    <location>
        <begin position="176"/>
        <end position="186"/>
    </location>
</feature>
<evidence type="ECO:0000256" key="1">
    <source>
        <dbReference type="SAM" id="MobiDB-lite"/>
    </source>
</evidence>
<gene>
    <name evidence="3" type="ORF">C8Q69DRAFT_326182</name>
</gene>
<feature type="compositionally biased region" description="Basic and acidic residues" evidence="1">
    <location>
        <begin position="15"/>
        <end position="35"/>
    </location>
</feature>
<feature type="transmembrane region" description="Helical" evidence="2">
    <location>
        <begin position="555"/>
        <end position="576"/>
    </location>
</feature>
<feature type="transmembrane region" description="Helical" evidence="2">
    <location>
        <begin position="504"/>
        <end position="523"/>
    </location>
</feature>
<dbReference type="PANTHER" id="PTHR37544">
    <property type="entry name" value="SPRAY-RELATED"/>
    <property type="match status" value="1"/>
</dbReference>
<dbReference type="VEuPathDB" id="FungiDB:C8Q69DRAFT_326182"/>
<keyword evidence="2" id="KW-0812">Transmembrane</keyword>
<comment type="caution">
    <text evidence="3">The sequence shown here is derived from an EMBL/GenBank/DDBJ whole genome shotgun (WGS) entry which is preliminary data.</text>
</comment>
<keyword evidence="2" id="KW-0472">Membrane</keyword>
<dbReference type="STRING" id="264951.A0A443HNW2"/>
<dbReference type="InterPro" id="IPR021840">
    <property type="entry name" value="DUF3433"/>
</dbReference>
<sequence length="912" mass="102639">MASKQLTSIELPTIRIRDSSPESERQSKNPVDTRSRYTPASDRTRSASQRRTISGHLGLDRIPEIEVSRTISQDSSEGRSVQSLRFSRNYAAAINNRRVSFPLQIDTRPDGTDCETGGLLHAEHSEKNDHDHQYAGNLLPAPASKPLLRETRVPLSPLEDQTEHYPLESPSGPRAQRSTSLTHVSRSKSILGRLGPLRSPDLRSNLSFQSSKSRRSAYEALDYLADDKPGDAELVDISFFEGPLNIKWNRASEDQASDNQEAPTIDSRIKLGDRVRVGAELSVGPVLGGPERPHSLRPQRESKRASLDRTATVRRYGQQLAEKNNIIVSVKESPPTIDLSSLEGTGYPESSSSGSLLSKTSTNNLVQKSYFYPSDPEQPDWKPFPMSSIYIIMLVLVSLTLAIVQEYLCQRSMALENEGTGLISYDSVSDIPTAEFFCWKYLPTIVMVSYGVLWQITDYEVKRLEPYYQLSQPMGNTAAKTINLDYISLWSYLVPYKALQYRHWAVFVSSFGTVLATTVAPSLQNPSVAPIPNPMCDTKRQCHGQHKFFVQIHPVWSRILTACLILVAIFALVLLFQLRRKSGLLTDPKGIAGIASMATRSHILTDFTGMEEAREDEIHKKLKNRHYLLYKSTIWQGEYMRRAESDLSYTELHKVENPHPMILRRNPSIAFITLLIIFLALIPIITYTDVNVVVAKVPWLPTLITTIIKQFWSTLEFSVRMLEPFYILSRGNARPELTLTLDYKGTPYGLLPFQAFFNRHYLVALLGLGSIMGDILTVTASSLYLKDETPRSFIVSSTLSILITAFLILSASLVLAQRRHAFLPRQPSTIASILAFIYQSRMLDDFVGTERFNNSEMEALLAAKKKRYGLGWFKGRDKKPHCAVDEEPMLSRYVHGVSYIRAQAPWEEGIGV</sequence>
<evidence type="ECO:0000313" key="4">
    <source>
        <dbReference type="Proteomes" id="UP000283841"/>
    </source>
</evidence>
<organism evidence="3 4">
    <name type="scientific">Byssochlamys spectabilis</name>
    <name type="common">Paecilomyces variotii</name>
    <dbReference type="NCBI Taxonomy" id="264951"/>
    <lineage>
        <taxon>Eukaryota</taxon>
        <taxon>Fungi</taxon>
        <taxon>Dikarya</taxon>
        <taxon>Ascomycota</taxon>
        <taxon>Pezizomycotina</taxon>
        <taxon>Eurotiomycetes</taxon>
        <taxon>Eurotiomycetidae</taxon>
        <taxon>Eurotiales</taxon>
        <taxon>Thermoascaceae</taxon>
        <taxon>Paecilomyces</taxon>
    </lineage>
</organism>
<feature type="region of interest" description="Disordered" evidence="1">
    <location>
        <begin position="283"/>
        <end position="309"/>
    </location>
</feature>
<proteinExistence type="predicted"/>
<feature type="compositionally biased region" description="Polar residues" evidence="1">
    <location>
        <begin position="1"/>
        <end position="10"/>
    </location>
</feature>
<reference evidence="3 4" key="1">
    <citation type="journal article" date="2018" name="Front. Microbiol.">
        <title>Genomic and genetic insights into a cosmopolitan fungus, Paecilomyces variotii (Eurotiales).</title>
        <authorList>
            <person name="Urquhart A.S."/>
            <person name="Mondo S.J."/>
            <person name="Makela M.R."/>
            <person name="Hane J.K."/>
            <person name="Wiebenga A."/>
            <person name="He G."/>
            <person name="Mihaltcheva S."/>
            <person name="Pangilinan J."/>
            <person name="Lipzen A."/>
            <person name="Barry K."/>
            <person name="de Vries R.P."/>
            <person name="Grigoriev I.V."/>
            <person name="Idnurm A."/>
        </authorList>
    </citation>
    <scope>NUCLEOTIDE SEQUENCE [LARGE SCALE GENOMIC DNA]</scope>
    <source>
        <strain evidence="3 4">CBS 101075</strain>
    </source>
</reference>
<keyword evidence="2" id="KW-1133">Transmembrane helix</keyword>
<feature type="region of interest" description="Disordered" evidence="1">
    <location>
        <begin position="162"/>
        <end position="186"/>
    </location>
</feature>
<dbReference type="RefSeq" id="XP_028483150.1">
    <property type="nucleotide sequence ID" value="XM_028627418.1"/>
</dbReference>
<dbReference type="AlphaFoldDB" id="A0A443HNW2"/>
<feature type="transmembrane region" description="Helical" evidence="2">
    <location>
        <begin position="384"/>
        <end position="404"/>
    </location>
</feature>
<feature type="compositionally biased region" description="Basic and acidic residues" evidence="1">
    <location>
        <begin position="291"/>
        <end position="307"/>
    </location>
</feature>